<dbReference type="InterPro" id="IPR024320">
    <property type="entry name" value="LPG_synthase_C"/>
</dbReference>
<proteinExistence type="predicted"/>
<dbReference type="RefSeq" id="WP_130647203.1">
    <property type="nucleotide sequence ID" value="NZ_PGCL01000003.1"/>
</dbReference>
<dbReference type="EMBL" id="PGCL01000003">
    <property type="protein sequence ID" value="TAJ44135.1"/>
    <property type="molecule type" value="Genomic_DNA"/>
</dbReference>
<dbReference type="SUPFAM" id="SSF55729">
    <property type="entry name" value="Acyl-CoA N-acyltransferases (Nat)"/>
    <property type="match status" value="2"/>
</dbReference>
<dbReference type="PANTHER" id="PTHR41373:SF1">
    <property type="entry name" value="PHOSPHATIDYLGLYCEROL LYSYLTRANSFERASE C-TERMINAL DOMAIN-CONTAINING PROTEIN"/>
    <property type="match status" value="1"/>
</dbReference>
<comment type="caution">
    <text evidence="2">The sequence shown here is derived from an EMBL/GenBank/DDBJ whole genome shotgun (WGS) entry which is preliminary data.</text>
</comment>
<dbReference type="AlphaFoldDB" id="A0A483CSQ8"/>
<evidence type="ECO:0000313" key="2">
    <source>
        <dbReference type="EMBL" id="TAJ44135.1"/>
    </source>
</evidence>
<dbReference type="InterPro" id="IPR016181">
    <property type="entry name" value="Acyl_CoA_acyltransferase"/>
</dbReference>
<reference evidence="2 3" key="1">
    <citation type="submission" date="2017-11" db="EMBL/GenBank/DDBJ databases">
        <title>Isolation and Characterization of Methanofollis Species from Methane Seep Offshore SW Taiwan.</title>
        <authorList>
            <person name="Teng N.-H."/>
            <person name="Lai M.-C."/>
            <person name="Chen S.-C."/>
        </authorList>
    </citation>
    <scope>NUCLEOTIDE SEQUENCE [LARGE SCALE GENOMIC DNA]</scope>
    <source>
        <strain evidence="2 3">FWC-SCC2</strain>
    </source>
</reference>
<accession>A0A483CSQ8</accession>
<dbReference type="Pfam" id="PF09924">
    <property type="entry name" value="LPG_synthase_C"/>
    <property type="match status" value="1"/>
</dbReference>
<dbReference type="Gene3D" id="3.40.630.30">
    <property type="match status" value="1"/>
</dbReference>
<evidence type="ECO:0000259" key="1">
    <source>
        <dbReference type="Pfam" id="PF09924"/>
    </source>
</evidence>
<dbReference type="OrthoDB" id="130671at2157"/>
<sequence>MLKIDDFSPVTLEDRDFFLDLFAQYPQQHSDMSFTTMMCWNHYAHYEWAETDGGVVIMSTIENNRTFRGPIGPRSPDALEEVLDLAAREGCDAPYYVFDEATLAWIRSLYPGLRFVSDRDFADYVYLASELEELPGKHFLTIRKHLNRFRRECDPAVEAMDNGNLGEVREFLEKWCEWRHCDESPVLAREKEAVIYAMNHFEDLNLSGLLIRAGETIRGISIYDALNTDTALVHFEKGLPDCEGVYKAVNQEAAHRLSAQYIYINRESDVGVPGLREAKLRYHPHHMAKVYIAKKDELLNRQRGRKQNG</sequence>
<dbReference type="PIRSF" id="PIRSF018688">
    <property type="entry name" value="UCP018688"/>
    <property type="match status" value="1"/>
</dbReference>
<protein>
    <recommendedName>
        <fullName evidence="1">Phosphatidylglycerol lysyltransferase C-terminal domain-containing protein</fullName>
    </recommendedName>
</protein>
<gene>
    <name evidence="2" type="ORF">CUJ86_08895</name>
</gene>
<feature type="domain" description="Phosphatidylglycerol lysyltransferase C-terminal" evidence="1">
    <location>
        <begin position="23"/>
        <end position="293"/>
    </location>
</feature>
<name>A0A483CSQ8_9EURY</name>
<keyword evidence="3" id="KW-1185">Reference proteome</keyword>
<evidence type="ECO:0000313" key="3">
    <source>
        <dbReference type="Proteomes" id="UP000292580"/>
    </source>
</evidence>
<dbReference type="InterPro" id="IPR016732">
    <property type="entry name" value="UCP018688"/>
</dbReference>
<dbReference type="PANTHER" id="PTHR41373">
    <property type="entry name" value="DUF2156 DOMAIN-CONTAINING PROTEIN"/>
    <property type="match status" value="1"/>
</dbReference>
<dbReference type="Proteomes" id="UP000292580">
    <property type="component" value="Unassembled WGS sequence"/>
</dbReference>
<organism evidence="2 3">
    <name type="scientific">Methanofollis fontis</name>
    <dbReference type="NCBI Taxonomy" id="2052832"/>
    <lineage>
        <taxon>Archaea</taxon>
        <taxon>Methanobacteriati</taxon>
        <taxon>Methanobacteriota</taxon>
        <taxon>Stenosarchaea group</taxon>
        <taxon>Methanomicrobia</taxon>
        <taxon>Methanomicrobiales</taxon>
        <taxon>Methanomicrobiaceae</taxon>
        <taxon>Methanofollis</taxon>
    </lineage>
</organism>